<evidence type="ECO:0000313" key="2">
    <source>
        <dbReference type="EMBL" id="MCW3798744.1"/>
    </source>
</evidence>
<dbReference type="EMBL" id="JAPDOB010000002">
    <property type="protein sequence ID" value="MCW3798744.1"/>
    <property type="molecule type" value="Genomic_DNA"/>
</dbReference>
<evidence type="ECO:0000256" key="1">
    <source>
        <dbReference type="SAM" id="Phobius"/>
    </source>
</evidence>
<keyword evidence="1" id="KW-0472">Membrane</keyword>
<proteinExistence type="predicted"/>
<keyword evidence="3" id="KW-1185">Reference proteome</keyword>
<accession>A0ABT3JI44</accession>
<keyword evidence="1" id="KW-1133">Transmembrane helix</keyword>
<gene>
    <name evidence="2" type="ORF">OMW55_13090</name>
</gene>
<reference evidence="2 3" key="1">
    <citation type="submission" date="2022-10" db="EMBL/GenBank/DDBJ databases">
        <title>Sphingomonas sp.</title>
        <authorList>
            <person name="Jin C."/>
        </authorList>
    </citation>
    <scope>NUCLEOTIDE SEQUENCE [LARGE SCALE GENOMIC DNA]</scope>
    <source>
        <strain evidence="2 3">BN140010</strain>
    </source>
</reference>
<feature type="transmembrane region" description="Helical" evidence="1">
    <location>
        <begin position="35"/>
        <end position="56"/>
    </location>
</feature>
<dbReference type="Proteomes" id="UP001526246">
    <property type="component" value="Unassembled WGS sequence"/>
</dbReference>
<keyword evidence="1" id="KW-0812">Transmembrane</keyword>
<dbReference type="RefSeq" id="WP_264883753.1">
    <property type="nucleotide sequence ID" value="NZ_JAPDOB010000002.1"/>
</dbReference>
<evidence type="ECO:0000313" key="3">
    <source>
        <dbReference type="Proteomes" id="UP001526246"/>
    </source>
</evidence>
<feature type="transmembrane region" description="Helical" evidence="1">
    <location>
        <begin position="12"/>
        <end position="29"/>
    </location>
</feature>
<name>A0ABT3JI44_9SPHN</name>
<protein>
    <submittedName>
        <fullName evidence="2">Uncharacterized protein</fullName>
    </submittedName>
</protein>
<sequence length="139" mass="14551">MNDDGESGTGLVEFAVTALVGSAAAWSAAQVESAWVAAAAALAGVLLALAGFGLAARGRRRFRLPSFAVPSFPPADPIRDPGVVVPLRRTPRLPTPGELDQRIRAHLDGRQQTAEVIPLKVDASAALHDALIGLRDARR</sequence>
<organism evidence="2 3">
    <name type="scientific">Sphingomonas arvum</name>
    <dbReference type="NCBI Taxonomy" id="2992113"/>
    <lineage>
        <taxon>Bacteria</taxon>
        <taxon>Pseudomonadati</taxon>
        <taxon>Pseudomonadota</taxon>
        <taxon>Alphaproteobacteria</taxon>
        <taxon>Sphingomonadales</taxon>
        <taxon>Sphingomonadaceae</taxon>
        <taxon>Sphingomonas</taxon>
    </lineage>
</organism>
<comment type="caution">
    <text evidence="2">The sequence shown here is derived from an EMBL/GenBank/DDBJ whole genome shotgun (WGS) entry which is preliminary data.</text>
</comment>